<protein>
    <recommendedName>
        <fullName evidence="5">Cell division protein FtsL</fullName>
    </recommendedName>
</protein>
<dbReference type="EMBL" id="FUWS01000001">
    <property type="protein sequence ID" value="SJZ46660.1"/>
    <property type="molecule type" value="Genomic_DNA"/>
</dbReference>
<dbReference type="Proteomes" id="UP000190637">
    <property type="component" value="Unassembled WGS sequence"/>
</dbReference>
<feature type="region of interest" description="Disordered" evidence="1">
    <location>
        <begin position="131"/>
        <end position="174"/>
    </location>
</feature>
<sequence length="174" mass="18450">MSSAIEDKARRGRTAGHAATASVPRSRAHRPRDVSARRAATPSRPVPRPASRPAATAQPPRMPFVLLVLALLGGALVVLLALRTVLTEDAFEIGELQRENRELSHEQQRLQELVVQAESPDALARQAEELGMVPGEAPQFIDTRTGEVRGGDEGGADSGLPGTGDPGEVDGEAR</sequence>
<keyword evidence="2" id="KW-1133">Transmembrane helix</keyword>
<name>A0A1T4KWB4_9ACTN</name>
<keyword evidence="2" id="KW-0472">Membrane</keyword>
<feature type="region of interest" description="Disordered" evidence="1">
    <location>
        <begin position="1"/>
        <end position="57"/>
    </location>
</feature>
<evidence type="ECO:0000256" key="1">
    <source>
        <dbReference type="SAM" id="MobiDB-lite"/>
    </source>
</evidence>
<accession>A0A1T4KWB4</accession>
<evidence type="ECO:0000313" key="3">
    <source>
        <dbReference type="EMBL" id="SJZ46660.1"/>
    </source>
</evidence>
<evidence type="ECO:0000313" key="4">
    <source>
        <dbReference type="Proteomes" id="UP000190637"/>
    </source>
</evidence>
<feature type="transmembrane region" description="Helical" evidence="2">
    <location>
        <begin position="62"/>
        <end position="82"/>
    </location>
</feature>
<dbReference type="OrthoDB" id="3432474at2"/>
<dbReference type="AlphaFoldDB" id="A0A1T4KWB4"/>
<reference evidence="3 4" key="1">
    <citation type="submission" date="2017-02" db="EMBL/GenBank/DDBJ databases">
        <authorList>
            <person name="Peterson S.W."/>
        </authorList>
    </citation>
    <scope>NUCLEOTIDE SEQUENCE [LARGE SCALE GENOMIC DNA]</scope>
    <source>
        <strain evidence="3 4">DSM 45154</strain>
    </source>
</reference>
<evidence type="ECO:0000256" key="2">
    <source>
        <dbReference type="SAM" id="Phobius"/>
    </source>
</evidence>
<gene>
    <name evidence="3" type="ORF">SAMN02745673_00572</name>
</gene>
<keyword evidence="2" id="KW-0812">Transmembrane</keyword>
<dbReference type="STRING" id="1122192.SAMN02745673_00572"/>
<proteinExistence type="predicted"/>
<evidence type="ECO:0008006" key="5">
    <source>
        <dbReference type="Google" id="ProtNLM"/>
    </source>
</evidence>
<organism evidence="3 4">
    <name type="scientific">Marinactinospora thermotolerans DSM 45154</name>
    <dbReference type="NCBI Taxonomy" id="1122192"/>
    <lineage>
        <taxon>Bacteria</taxon>
        <taxon>Bacillati</taxon>
        <taxon>Actinomycetota</taxon>
        <taxon>Actinomycetes</taxon>
        <taxon>Streptosporangiales</taxon>
        <taxon>Nocardiopsidaceae</taxon>
        <taxon>Marinactinospora</taxon>
    </lineage>
</organism>
<keyword evidence="4" id="KW-1185">Reference proteome</keyword>